<evidence type="ECO:0000313" key="7">
    <source>
        <dbReference type="Proteomes" id="UP000239001"/>
    </source>
</evidence>
<sequence length="563" mass="63718">RLFNTYGPTETTVVATQYEITSSIDINTVLIGKPLNNVQTYILDQYLQPVPVGVLGELHIGGRQLARGYLNRPQLTQEKFIPNPFSNDPLVKLYKTGDLARYLSDGNIEYVGRIDNQIKLRGFRIELGEIESILIQHPEIQNAVVIMRETASGDKQLVAYLVAPEQPINNIRAFLQEKLPPYIIPQNFVFLESFPLSFNGKLDRKALPTPDNLNRNSSNFIAPRDLLEQQLSIMWSEVLELNSIGIRDNFFEIGGHSLLAVQLMSLIKQQFGQNLPLATLFQYPTIEQLASLLRQEANLSLHSPLVSIQPKGTKPPLFFVHPVGGMVLCYFDLAQQLGTEQPFYGLQAGNLDKMNSVEEMAQYYLEAIQTVQPQSPYLIGGWSFGGLVAYEIAQQLQKQGETVSFLGLIDTHIPDDEPLNLEHPLNLLADLFNIERPEIEPEYVNLSQEEQLIYAFEIAQKTNLIPDDFDLEQAQYLWQVYQKNVMALNAYKPQSYTGQITLFQATENTLAQEIQNNLEKWSELTTNEINNYLLSGTHYTIVRPPFVADLALCLIQCLTNLTP</sequence>
<keyword evidence="3" id="KW-0596">Phosphopantetheine</keyword>
<dbReference type="Gene3D" id="3.40.50.1820">
    <property type="entry name" value="alpha/beta hydrolase"/>
    <property type="match status" value="1"/>
</dbReference>
<dbReference type="Gene3D" id="3.30.300.30">
    <property type="match status" value="1"/>
</dbReference>
<dbReference type="InterPro" id="IPR036736">
    <property type="entry name" value="ACP-like_sf"/>
</dbReference>
<dbReference type="Pfam" id="PF00550">
    <property type="entry name" value="PP-binding"/>
    <property type="match status" value="1"/>
</dbReference>
<dbReference type="SMART" id="SM00823">
    <property type="entry name" value="PKS_PP"/>
    <property type="match status" value="1"/>
</dbReference>
<dbReference type="SUPFAM" id="SSF47336">
    <property type="entry name" value="ACP-like"/>
    <property type="match status" value="1"/>
</dbReference>
<dbReference type="InterPro" id="IPR009081">
    <property type="entry name" value="PP-bd_ACP"/>
</dbReference>
<dbReference type="Pfam" id="PF13193">
    <property type="entry name" value="AMP-binding_C"/>
    <property type="match status" value="1"/>
</dbReference>
<organism evidence="6 7">
    <name type="scientific">Aphanothece hegewaldii CCALA 016</name>
    <dbReference type="NCBI Taxonomy" id="2107694"/>
    <lineage>
        <taxon>Bacteria</taxon>
        <taxon>Bacillati</taxon>
        <taxon>Cyanobacteriota</taxon>
        <taxon>Cyanophyceae</taxon>
        <taxon>Oscillatoriophycideae</taxon>
        <taxon>Chroococcales</taxon>
        <taxon>Aphanothecaceae</taxon>
        <taxon>Aphanothece</taxon>
    </lineage>
</organism>
<feature type="non-terminal residue" evidence="6">
    <location>
        <position position="1"/>
    </location>
</feature>
<dbReference type="Pfam" id="PF00975">
    <property type="entry name" value="Thioesterase"/>
    <property type="match status" value="1"/>
</dbReference>
<protein>
    <submittedName>
        <fullName evidence="6">Non-ribosomal peptide synthetase</fullName>
    </submittedName>
</protein>
<dbReference type="GO" id="GO:0043041">
    <property type="term" value="P:amino acid activation for nonribosomal peptide biosynthetic process"/>
    <property type="evidence" value="ECO:0007669"/>
    <property type="project" value="TreeGrafter"/>
</dbReference>
<dbReference type="Proteomes" id="UP000239001">
    <property type="component" value="Unassembled WGS sequence"/>
</dbReference>
<dbReference type="InterPro" id="IPR029058">
    <property type="entry name" value="AB_hydrolase_fold"/>
</dbReference>
<dbReference type="SUPFAM" id="SSF53474">
    <property type="entry name" value="alpha/beta-Hydrolases"/>
    <property type="match status" value="1"/>
</dbReference>
<dbReference type="InterPro" id="IPR000873">
    <property type="entry name" value="AMP-dep_synth/lig_dom"/>
</dbReference>
<dbReference type="PANTHER" id="PTHR45527:SF1">
    <property type="entry name" value="FATTY ACID SYNTHASE"/>
    <property type="match status" value="1"/>
</dbReference>
<accession>A0A2T1M1K0</accession>
<dbReference type="OrthoDB" id="504230at2"/>
<feature type="domain" description="Carrier" evidence="5">
    <location>
        <begin position="222"/>
        <end position="297"/>
    </location>
</feature>
<comment type="caution">
    <text evidence="6">The sequence shown here is derived from an EMBL/GenBank/DDBJ whole genome shotgun (WGS) entry which is preliminary data.</text>
</comment>
<dbReference type="PANTHER" id="PTHR45527">
    <property type="entry name" value="NONRIBOSOMAL PEPTIDE SYNTHETASE"/>
    <property type="match status" value="1"/>
</dbReference>
<dbReference type="InterPro" id="IPR025110">
    <property type="entry name" value="AMP-bd_C"/>
</dbReference>
<comment type="cofactor">
    <cofactor evidence="1">
        <name>pantetheine 4'-phosphate</name>
        <dbReference type="ChEBI" id="CHEBI:47942"/>
    </cofactor>
</comment>
<proteinExistence type="inferred from homology"/>
<dbReference type="RefSeq" id="WP_146136487.1">
    <property type="nucleotide sequence ID" value="NZ_PXOH01000003.1"/>
</dbReference>
<evidence type="ECO:0000256" key="3">
    <source>
        <dbReference type="ARBA" id="ARBA00022450"/>
    </source>
</evidence>
<dbReference type="GO" id="GO:0031177">
    <property type="term" value="F:phosphopantetheine binding"/>
    <property type="evidence" value="ECO:0007669"/>
    <property type="project" value="InterPro"/>
</dbReference>
<dbReference type="GO" id="GO:0005737">
    <property type="term" value="C:cytoplasm"/>
    <property type="evidence" value="ECO:0007669"/>
    <property type="project" value="TreeGrafter"/>
</dbReference>
<dbReference type="Gene3D" id="1.10.1200.10">
    <property type="entry name" value="ACP-like"/>
    <property type="match status" value="1"/>
</dbReference>
<dbReference type="Gene3D" id="3.40.50.12780">
    <property type="entry name" value="N-terminal domain of ligase-like"/>
    <property type="match status" value="1"/>
</dbReference>
<dbReference type="FunFam" id="1.10.1200.10:FF:000005">
    <property type="entry name" value="Nonribosomal peptide synthetase 1"/>
    <property type="match status" value="1"/>
</dbReference>
<dbReference type="FunFam" id="3.30.300.30:FF:000010">
    <property type="entry name" value="Enterobactin synthetase component F"/>
    <property type="match status" value="1"/>
</dbReference>
<keyword evidence="7" id="KW-1185">Reference proteome</keyword>
<reference evidence="6 7" key="1">
    <citation type="submission" date="2018-03" db="EMBL/GenBank/DDBJ databases">
        <title>The ancient ancestry and fast evolution of plastids.</title>
        <authorList>
            <person name="Moore K.R."/>
            <person name="Magnabosco C."/>
            <person name="Momper L."/>
            <person name="Gold D.A."/>
            <person name="Bosak T."/>
            <person name="Fournier G.P."/>
        </authorList>
    </citation>
    <scope>NUCLEOTIDE SEQUENCE [LARGE SCALE GENOMIC DNA]</scope>
    <source>
        <strain evidence="6 7">CCALA 016</strain>
    </source>
</reference>
<evidence type="ECO:0000256" key="1">
    <source>
        <dbReference type="ARBA" id="ARBA00001957"/>
    </source>
</evidence>
<dbReference type="AlphaFoldDB" id="A0A2T1M1K0"/>
<dbReference type="InterPro" id="IPR020806">
    <property type="entry name" value="PKS_PP-bd"/>
</dbReference>
<evidence type="ECO:0000256" key="2">
    <source>
        <dbReference type="ARBA" id="ARBA00006432"/>
    </source>
</evidence>
<dbReference type="FunFam" id="2.30.38.10:FF:000001">
    <property type="entry name" value="Non-ribosomal peptide synthetase PvdI"/>
    <property type="match status" value="1"/>
</dbReference>
<reference evidence="6 7" key="2">
    <citation type="submission" date="2018-03" db="EMBL/GenBank/DDBJ databases">
        <authorList>
            <person name="Keele B.F."/>
        </authorList>
    </citation>
    <scope>NUCLEOTIDE SEQUENCE [LARGE SCALE GENOMIC DNA]</scope>
    <source>
        <strain evidence="6 7">CCALA 016</strain>
    </source>
</reference>
<dbReference type="PROSITE" id="PS50075">
    <property type="entry name" value="CARRIER"/>
    <property type="match status" value="1"/>
</dbReference>
<evidence type="ECO:0000256" key="4">
    <source>
        <dbReference type="ARBA" id="ARBA00022553"/>
    </source>
</evidence>
<keyword evidence="4" id="KW-0597">Phosphoprotein</keyword>
<evidence type="ECO:0000313" key="6">
    <source>
        <dbReference type="EMBL" id="PSF38570.1"/>
    </source>
</evidence>
<dbReference type="SUPFAM" id="SSF56801">
    <property type="entry name" value="Acetyl-CoA synthetase-like"/>
    <property type="match status" value="1"/>
</dbReference>
<dbReference type="InterPro" id="IPR042099">
    <property type="entry name" value="ANL_N_sf"/>
</dbReference>
<comment type="similarity">
    <text evidence="2">Belongs to the ATP-dependent AMP-binding enzyme family.</text>
</comment>
<dbReference type="GO" id="GO:0044550">
    <property type="term" value="P:secondary metabolite biosynthetic process"/>
    <property type="evidence" value="ECO:0007669"/>
    <property type="project" value="TreeGrafter"/>
</dbReference>
<dbReference type="InterPro" id="IPR001031">
    <property type="entry name" value="Thioesterase"/>
</dbReference>
<name>A0A2T1M1K0_9CHRO</name>
<gene>
    <name evidence="6" type="ORF">C7H19_03400</name>
</gene>
<dbReference type="EMBL" id="PXOH01000003">
    <property type="protein sequence ID" value="PSF38570.1"/>
    <property type="molecule type" value="Genomic_DNA"/>
</dbReference>
<dbReference type="InterPro" id="IPR045851">
    <property type="entry name" value="AMP-bd_C_sf"/>
</dbReference>
<evidence type="ECO:0000259" key="5">
    <source>
        <dbReference type="PROSITE" id="PS50075"/>
    </source>
</evidence>
<dbReference type="Pfam" id="PF00501">
    <property type="entry name" value="AMP-binding"/>
    <property type="match status" value="1"/>
</dbReference>